<dbReference type="PANTHER" id="PTHR35457:SF1">
    <property type="entry name" value="HEME A SYNTHASE"/>
    <property type="match status" value="1"/>
</dbReference>
<dbReference type="Pfam" id="PF02628">
    <property type="entry name" value="COX15-CtaA"/>
    <property type="match status" value="1"/>
</dbReference>
<dbReference type="GO" id="GO:0016020">
    <property type="term" value="C:membrane"/>
    <property type="evidence" value="ECO:0007669"/>
    <property type="project" value="UniProtKB-SubCell"/>
</dbReference>
<evidence type="ECO:0000256" key="12">
    <source>
        <dbReference type="SAM" id="Phobius"/>
    </source>
</evidence>
<dbReference type="OrthoDB" id="1447144at2"/>
<evidence type="ECO:0000313" key="14">
    <source>
        <dbReference type="Proteomes" id="UP000318422"/>
    </source>
</evidence>
<reference evidence="13 14" key="1">
    <citation type="submission" date="2019-06" db="EMBL/GenBank/DDBJ databases">
        <title>Whole genome shotgun sequence of Zoogloea ramigera NBRC 15342.</title>
        <authorList>
            <person name="Hosoyama A."/>
            <person name="Uohara A."/>
            <person name="Ohji S."/>
            <person name="Ichikawa N."/>
        </authorList>
    </citation>
    <scope>NUCLEOTIDE SEQUENCE [LARGE SCALE GENOMIC DNA]</scope>
    <source>
        <strain evidence="13 14">NBRC 15342</strain>
    </source>
</reference>
<dbReference type="EMBL" id="BJNV01000032">
    <property type="protein sequence ID" value="GEC96005.1"/>
    <property type="molecule type" value="Genomic_DNA"/>
</dbReference>
<dbReference type="GO" id="GO:0046872">
    <property type="term" value="F:metal ion binding"/>
    <property type="evidence" value="ECO:0007669"/>
    <property type="project" value="UniProtKB-KW"/>
</dbReference>
<dbReference type="InterPro" id="IPR050450">
    <property type="entry name" value="COX15/CtaA_HemeA_synthase"/>
</dbReference>
<evidence type="ECO:0000256" key="4">
    <source>
        <dbReference type="ARBA" id="ARBA00022723"/>
    </source>
</evidence>
<feature type="transmembrane region" description="Helical" evidence="12">
    <location>
        <begin position="302"/>
        <end position="323"/>
    </location>
</feature>
<keyword evidence="14" id="KW-1185">Reference proteome</keyword>
<keyword evidence="9 12" id="KW-0472">Membrane</keyword>
<keyword evidence="10" id="KW-1015">Disulfide bond</keyword>
<evidence type="ECO:0000256" key="10">
    <source>
        <dbReference type="ARBA" id="ARBA00023157"/>
    </source>
</evidence>
<dbReference type="PANTHER" id="PTHR35457">
    <property type="entry name" value="HEME A SYNTHASE"/>
    <property type="match status" value="1"/>
</dbReference>
<feature type="transmembrane region" description="Helical" evidence="12">
    <location>
        <begin position="274"/>
        <end position="296"/>
    </location>
</feature>
<gene>
    <name evidence="13" type="ORF">ZRA01_20780</name>
</gene>
<dbReference type="GO" id="GO:0006784">
    <property type="term" value="P:heme A biosynthetic process"/>
    <property type="evidence" value="ECO:0007669"/>
    <property type="project" value="InterPro"/>
</dbReference>
<evidence type="ECO:0000256" key="1">
    <source>
        <dbReference type="ARBA" id="ARBA00004141"/>
    </source>
</evidence>
<dbReference type="InterPro" id="IPR003780">
    <property type="entry name" value="COX15/CtaA_fam"/>
</dbReference>
<keyword evidence="7" id="KW-0408">Iron</keyword>
<protein>
    <submittedName>
        <fullName evidence="13">Heme A synthase</fullName>
    </submittedName>
</protein>
<feature type="transmembrane region" description="Helical" evidence="12">
    <location>
        <begin position="165"/>
        <end position="186"/>
    </location>
</feature>
<evidence type="ECO:0000256" key="2">
    <source>
        <dbReference type="ARBA" id="ARBA00022475"/>
    </source>
</evidence>
<evidence type="ECO:0000256" key="8">
    <source>
        <dbReference type="ARBA" id="ARBA00023133"/>
    </source>
</evidence>
<comment type="caution">
    <text evidence="13">The sequence shown here is derived from an EMBL/GenBank/DDBJ whole genome shotgun (WGS) entry which is preliminary data.</text>
</comment>
<keyword evidence="6" id="KW-0560">Oxidoreductase</keyword>
<comment type="pathway">
    <text evidence="11">Porphyrin-containing compound metabolism.</text>
</comment>
<proteinExistence type="predicted"/>
<dbReference type="RefSeq" id="WP_141351902.1">
    <property type="nucleotide sequence ID" value="NZ_BJNV01000032.1"/>
</dbReference>
<keyword evidence="4" id="KW-0479">Metal-binding</keyword>
<feature type="transmembrane region" description="Helical" evidence="12">
    <location>
        <begin position="109"/>
        <end position="127"/>
    </location>
</feature>
<keyword evidence="5 12" id="KW-1133">Transmembrane helix</keyword>
<keyword evidence="2" id="KW-1003">Cell membrane</keyword>
<evidence type="ECO:0000256" key="6">
    <source>
        <dbReference type="ARBA" id="ARBA00023002"/>
    </source>
</evidence>
<name>A0A4Y4CSS9_ZOORA</name>
<keyword evidence="8" id="KW-0350">Heme biosynthesis</keyword>
<feature type="transmembrane region" description="Helical" evidence="12">
    <location>
        <begin position="133"/>
        <end position="153"/>
    </location>
</feature>
<evidence type="ECO:0000256" key="9">
    <source>
        <dbReference type="ARBA" id="ARBA00023136"/>
    </source>
</evidence>
<dbReference type="GO" id="GO:0016491">
    <property type="term" value="F:oxidoreductase activity"/>
    <property type="evidence" value="ECO:0007669"/>
    <property type="project" value="UniProtKB-KW"/>
</dbReference>
<comment type="subcellular location">
    <subcellularLocation>
        <location evidence="1">Membrane</location>
        <topology evidence="1">Multi-pass membrane protein</topology>
    </subcellularLocation>
</comment>
<evidence type="ECO:0000256" key="11">
    <source>
        <dbReference type="ARBA" id="ARBA00023444"/>
    </source>
</evidence>
<sequence length="345" mass="36164">MIRTHRRLTAAALALALVVVSLGAWVRLSDAGLGCPDWPGCYGHLVGVPDQAHEIAAAQAAFPGKPVEAPKAWKEMIHRYAAGALGLVIAALAVMAWRQRAHRSPWLELGLLAVVSAQALLGMLTVTRLLKPLIVTSHLLGGMTTLALLVLLWRRQRPAGPAPAVSAPLRLLAGTALATVVVQIALGGWVSSNYAAAICADFPTCQGSWWPTMDVHHAFTLDRELGATASGALLPAAALTAIHWAHRLFACVVLVVVGSFGIQLLGQRRLSGHGLVVLAALAGQISLGIANVLLQLPLPLAVAHNTGAALLLCAVLAACARVFQCSEARGRIPAAGFPRRFEAVR</sequence>
<organism evidence="13 14">
    <name type="scientific">Zoogloea ramigera</name>
    <dbReference type="NCBI Taxonomy" id="350"/>
    <lineage>
        <taxon>Bacteria</taxon>
        <taxon>Pseudomonadati</taxon>
        <taxon>Pseudomonadota</taxon>
        <taxon>Betaproteobacteria</taxon>
        <taxon>Rhodocyclales</taxon>
        <taxon>Zoogloeaceae</taxon>
        <taxon>Zoogloea</taxon>
    </lineage>
</organism>
<evidence type="ECO:0000256" key="7">
    <source>
        <dbReference type="ARBA" id="ARBA00023004"/>
    </source>
</evidence>
<keyword evidence="3 12" id="KW-0812">Transmembrane</keyword>
<evidence type="ECO:0000256" key="5">
    <source>
        <dbReference type="ARBA" id="ARBA00022989"/>
    </source>
</evidence>
<accession>A0A4Y4CSS9</accession>
<evidence type="ECO:0000256" key="3">
    <source>
        <dbReference type="ARBA" id="ARBA00022692"/>
    </source>
</evidence>
<evidence type="ECO:0000313" key="13">
    <source>
        <dbReference type="EMBL" id="GEC96005.1"/>
    </source>
</evidence>
<dbReference type="AlphaFoldDB" id="A0A4Y4CSS9"/>
<feature type="transmembrane region" description="Helical" evidence="12">
    <location>
        <begin position="77"/>
        <end position="97"/>
    </location>
</feature>
<feature type="transmembrane region" description="Helical" evidence="12">
    <location>
        <begin position="244"/>
        <end position="262"/>
    </location>
</feature>
<dbReference type="Proteomes" id="UP000318422">
    <property type="component" value="Unassembled WGS sequence"/>
</dbReference>